<gene>
    <name evidence="2" type="ORF">BFS35_001975</name>
</gene>
<evidence type="ECO:0000256" key="1">
    <source>
        <dbReference type="SAM" id="Phobius"/>
    </source>
</evidence>
<keyword evidence="3" id="KW-1185">Reference proteome</keyword>
<proteinExistence type="predicted"/>
<dbReference type="Proteomes" id="UP000229523">
    <property type="component" value="Unassembled WGS sequence"/>
</dbReference>
<dbReference type="AlphaFoldDB" id="A0A2G5NTB5"/>
<dbReference type="EMBL" id="MJBI02000001">
    <property type="protein sequence ID" value="RAI82477.1"/>
    <property type="molecule type" value="Genomic_DNA"/>
</dbReference>
<keyword evidence="1" id="KW-1133">Transmembrane helix</keyword>
<sequence>MVAEEEVNTYLGDVIIKYLNYNNPNLDKMNLVPPIFSLIISLTLILINIRTLSIRDELWVKIAVTISLVIFVAFTIINIITIYLIIKRKSTNKK</sequence>
<name>A0A2G5NTB5_9STAP</name>
<protein>
    <submittedName>
        <fullName evidence="2">Uncharacterized protein</fullName>
    </submittedName>
</protein>
<organism evidence="2 3">
    <name type="scientific">Macrococcoides goetzii</name>
    <dbReference type="NCBI Taxonomy" id="1891097"/>
    <lineage>
        <taxon>Bacteria</taxon>
        <taxon>Bacillati</taxon>
        <taxon>Bacillota</taxon>
        <taxon>Bacilli</taxon>
        <taxon>Bacillales</taxon>
        <taxon>Staphylococcaceae</taxon>
        <taxon>Macrococcoides</taxon>
    </lineage>
</organism>
<feature type="transmembrane region" description="Helical" evidence="1">
    <location>
        <begin position="58"/>
        <end position="86"/>
    </location>
</feature>
<evidence type="ECO:0000313" key="3">
    <source>
        <dbReference type="Proteomes" id="UP000229523"/>
    </source>
</evidence>
<feature type="transmembrane region" description="Helical" evidence="1">
    <location>
        <begin position="31"/>
        <end position="52"/>
    </location>
</feature>
<reference evidence="2 3" key="1">
    <citation type="journal article" date="2018" name="Front. Microbiol.">
        <title>Description and Comparative Genomics of Macrococcus caseolyticus subsp. hominis subsp. nov., Macrococcus goetzii sp. nov., Macrococcus epidermidis sp. nov., and Macrococcus bohemicus sp. nov., Novel Macrococci From Human Clinical Material With Virulence Potential and Suspected Uptake of Foreign DNA by Natural Transformation.</title>
        <authorList>
            <person name="Maslanova I."/>
            <person name="Wertheimer Z."/>
            <person name="Sedlacek I."/>
            <person name="Svec P."/>
            <person name="Indrakova A."/>
            <person name="Kovarovic V."/>
            <person name="Schumann P."/>
            <person name="Sproer C."/>
            <person name="Kralova S."/>
            <person name="Sedo O."/>
            <person name="Kristofova L."/>
            <person name="Vrbovska V."/>
            <person name="Fuzik T."/>
            <person name="Petras P."/>
            <person name="Zdrahal Z."/>
            <person name="Ruzickova V."/>
            <person name="Doskar J."/>
            <person name="Pantucek R."/>
        </authorList>
    </citation>
    <scope>NUCLEOTIDE SEQUENCE [LARGE SCALE GENOMIC DNA]</scope>
    <source>
        <strain evidence="2 3">CCM 4927</strain>
    </source>
</reference>
<comment type="caution">
    <text evidence="2">The sequence shown here is derived from an EMBL/GenBank/DDBJ whole genome shotgun (WGS) entry which is preliminary data.</text>
</comment>
<keyword evidence="1" id="KW-0472">Membrane</keyword>
<keyword evidence="1" id="KW-0812">Transmembrane</keyword>
<evidence type="ECO:0000313" key="2">
    <source>
        <dbReference type="EMBL" id="RAI82477.1"/>
    </source>
</evidence>
<accession>A0A2G5NTB5</accession>